<organism evidence="1 2">
    <name type="scientific">Rosistilla carotiformis</name>
    <dbReference type="NCBI Taxonomy" id="2528017"/>
    <lineage>
        <taxon>Bacteria</taxon>
        <taxon>Pseudomonadati</taxon>
        <taxon>Planctomycetota</taxon>
        <taxon>Planctomycetia</taxon>
        <taxon>Pirellulales</taxon>
        <taxon>Pirellulaceae</taxon>
        <taxon>Rosistilla</taxon>
    </lineage>
</organism>
<dbReference type="KEGG" id="rcf:Poly24_27400"/>
<gene>
    <name evidence="1" type="ORF">Poly24_27400</name>
</gene>
<protein>
    <submittedName>
        <fullName evidence="1">Uncharacterized protein</fullName>
    </submittedName>
</protein>
<evidence type="ECO:0000313" key="2">
    <source>
        <dbReference type="Proteomes" id="UP000315082"/>
    </source>
</evidence>
<reference evidence="1 2" key="1">
    <citation type="submission" date="2019-02" db="EMBL/GenBank/DDBJ databases">
        <title>Deep-cultivation of Planctomycetes and their phenomic and genomic characterization uncovers novel biology.</title>
        <authorList>
            <person name="Wiegand S."/>
            <person name="Jogler M."/>
            <person name="Boedeker C."/>
            <person name="Pinto D."/>
            <person name="Vollmers J."/>
            <person name="Rivas-Marin E."/>
            <person name="Kohn T."/>
            <person name="Peeters S.H."/>
            <person name="Heuer A."/>
            <person name="Rast P."/>
            <person name="Oberbeckmann S."/>
            <person name="Bunk B."/>
            <person name="Jeske O."/>
            <person name="Meyerdierks A."/>
            <person name="Storesund J.E."/>
            <person name="Kallscheuer N."/>
            <person name="Luecker S."/>
            <person name="Lage O.M."/>
            <person name="Pohl T."/>
            <person name="Merkel B.J."/>
            <person name="Hornburger P."/>
            <person name="Mueller R.-W."/>
            <person name="Bruemmer F."/>
            <person name="Labrenz M."/>
            <person name="Spormann A.M."/>
            <person name="Op den Camp H."/>
            <person name="Overmann J."/>
            <person name="Amann R."/>
            <person name="Jetten M.S.M."/>
            <person name="Mascher T."/>
            <person name="Medema M.H."/>
            <person name="Devos D.P."/>
            <person name="Kaster A.-K."/>
            <person name="Ovreas L."/>
            <person name="Rohde M."/>
            <person name="Galperin M.Y."/>
            <person name="Jogler C."/>
        </authorList>
    </citation>
    <scope>NUCLEOTIDE SEQUENCE [LARGE SCALE GENOMIC DNA]</scope>
    <source>
        <strain evidence="1 2">Poly24</strain>
    </source>
</reference>
<sequence length="50" mass="5785">MGWLIIPSNANGRMSSKLRIALHDQRFTAGRFNSANEFTLQFDQIQWKST</sequence>
<keyword evidence="2" id="KW-1185">Reference proteome</keyword>
<evidence type="ECO:0000313" key="1">
    <source>
        <dbReference type="EMBL" id="QDV69026.1"/>
    </source>
</evidence>
<name>A0A518JU67_9BACT</name>
<dbReference type="Proteomes" id="UP000315082">
    <property type="component" value="Chromosome"/>
</dbReference>
<accession>A0A518JU67</accession>
<dbReference type="EMBL" id="CP036348">
    <property type="protein sequence ID" value="QDV69026.1"/>
    <property type="molecule type" value="Genomic_DNA"/>
</dbReference>
<proteinExistence type="predicted"/>
<dbReference type="AlphaFoldDB" id="A0A518JU67"/>